<dbReference type="InterPro" id="IPR027417">
    <property type="entry name" value="P-loop_NTPase"/>
</dbReference>
<dbReference type="Gene3D" id="3.40.50.300">
    <property type="entry name" value="P-loop containing nucleotide triphosphate hydrolases"/>
    <property type="match status" value="1"/>
</dbReference>
<gene>
    <name evidence="2" type="ORF">METZ01_LOCUS86745</name>
</gene>
<proteinExistence type="predicted"/>
<dbReference type="InterPro" id="IPR011704">
    <property type="entry name" value="ATPase_dyneun-rel_AAA"/>
</dbReference>
<dbReference type="InterPro" id="IPR050764">
    <property type="entry name" value="CbbQ/NirQ/NorQ/GpvN"/>
</dbReference>
<feature type="domain" description="AAA+ ATPase" evidence="1">
    <location>
        <begin position="44"/>
        <end position="222"/>
    </location>
</feature>
<dbReference type="GO" id="GO:0005524">
    <property type="term" value="F:ATP binding"/>
    <property type="evidence" value="ECO:0007669"/>
    <property type="project" value="InterPro"/>
</dbReference>
<dbReference type="Pfam" id="PF07728">
    <property type="entry name" value="AAA_5"/>
    <property type="match status" value="1"/>
</dbReference>
<dbReference type="PANTHER" id="PTHR42759:SF1">
    <property type="entry name" value="MAGNESIUM-CHELATASE SUBUNIT CHLD"/>
    <property type="match status" value="1"/>
</dbReference>
<dbReference type="SUPFAM" id="SSF52540">
    <property type="entry name" value="P-loop containing nucleoside triphosphate hydrolases"/>
    <property type="match status" value="1"/>
</dbReference>
<name>A0A381V1P8_9ZZZZ</name>
<dbReference type="CDD" id="cd00009">
    <property type="entry name" value="AAA"/>
    <property type="match status" value="1"/>
</dbReference>
<dbReference type="SMART" id="SM00382">
    <property type="entry name" value="AAA"/>
    <property type="match status" value="1"/>
</dbReference>
<dbReference type="InterPro" id="IPR003593">
    <property type="entry name" value="AAA+_ATPase"/>
</dbReference>
<evidence type="ECO:0000259" key="1">
    <source>
        <dbReference type="SMART" id="SM00382"/>
    </source>
</evidence>
<evidence type="ECO:0000313" key="2">
    <source>
        <dbReference type="EMBL" id="SVA33891.1"/>
    </source>
</evidence>
<dbReference type="EMBL" id="UINC01007538">
    <property type="protein sequence ID" value="SVA33891.1"/>
    <property type="molecule type" value="Genomic_DNA"/>
</dbReference>
<sequence>MAKAKLSSTNKSKEAIEEIQANFEREGYICNSHIATAIYLSQTLEKPILVEGPPGVGKTELAKATSTWMKKPLIRLQCYEGLDEAKALYEWKYGKQLLYTQVLKDKLNDIISDTSGLEESLESLHDFDDIFFSEKFLEPRPLLKAINSNEGSVLLIDEIDKSDDEFEAFLLEILSDYQVSVPEIGTISGKVRPVVFLTSNNTREIGDALKRRCLHLYIPFPDSTLEEKIIISRVPELDKKLRMHLVSFVQNLRELDLKKVPSVSETIDWGKSLVLLNIKTLDPVIVRETLNILLKFQSDIDTADSEIESLVRVSLNETK</sequence>
<organism evidence="2">
    <name type="scientific">marine metagenome</name>
    <dbReference type="NCBI Taxonomy" id="408172"/>
    <lineage>
        <taxon>unclassified sequences</taxon>
        <taxon>metagenomes</taxon>
        <taxon>ecological metagenomes</taxon>
    </lineage>
</organism>
<accession>A0A381V1P8</accession>
<dbReference type="AlphaFoldDB" id="A0A381V1P8"/>
<dbReference type="PANTHER" id="PTHR42759">
    <property type="entry name" value="MOXR FAMILY PROTEIN"/>
    <property type="match status" value="1"/>
</dbReference>
<dbReference type="GO" id="GO:0016887">
    <property type="term" value="F:ATP hydrolysis activity"/>
    <property type="evidence" value="ECO:0007669"/>
    <property type="project" value="InterPro"/>
</dbReference>
<reference evidence="2" key="1">
    <citation type="submission" date="2018-05" db="EMBL/GenBank/DDBJ databases">
        <authorList>
            <person name="Lanie J.A."/>
            <person name="Ng W.-L."/>
            <person name="Kazmierczak K.M."/>
            <person name="Andrzejewski T.M."/>
            <person name="Davidsen T.M."/>
            <person name="Wayne K.J."/>
            <person name="Tettelin H."/>
            <person name="Glass J.I."/>
            <person name="Rusch D."/>
            <person name="Podicherti R."/>
            <person name="Tsui H.-C.T."/>
            <person name="Winkler M.E."/>
        </authorList>
    </citation>
    <scope>NUCLEOTIDE SEQUENCE</scope>
</reference>
<protein>
    <recommendedName>
        <fullName evidence="1">AAA+ ATPase domain-containing protein</fullName>
    </recommendedName>
</protein>